<organism evidence="3 4">
    <name type="scientific">Taxus chinensis</name>
    <name type="common">Chinese yew</name>
    <name type="synonym">Taxus wallichiana var. chinensis</name>
    <dbReference type="NCBI Taxonomy" id="29808"/>
    <lineage>
        <taxon>Eukaryota</taxon>
        <taxon>Viridiplantae</taxon>
        <taxon>Streptophyta</taxon>
        <taxon>Embryophyta</taxon>
        <taxon>Tracheophyta</taxon>
        <taxon>Spermatophyta</taxon>
        <taxon>Pinopsida</taxon>
        <taxon>Pinidae</taxon>
        <taxon>Conifers II</taxon>
        <taxon>Cupressales</taxon>
        <taxon>Taxaceae</taxon>
        <taxon>Taxus</taxon>
    </lineage>
</organism>
<proteinExistence type="inferred from homology"/>
<name>A0AA38GBQ9_TAXCH</name>
<feature type="compositionally biased region" description="Basic and acidic residues" evidence="2">
    <location>
        <begin position="158"/>
        <end position="173"/>
    </location>
</feature>
<comment type="similarity">
    <text evidence="1">Belongs to the plant dehydrin family.</text>
</comment>
<dbReference type="PANTHER" id="PTHR33346:SF42">
    <property type="entry name" value="DEHYDRIN XERO 1"/>
    <property type="match status" value="1"/>
</dbReference>
<dbReference type="AlphaFoldDB" id="A0AA38GBQ9"/>
<dbReference type="PANTHER" id="PTHR33346">
    <property type="entry name" value="DEHYDRIN XERO 2-RELATED"/>
    <property type="match status" value="1"/>
</dbReference>
<reference evidence="3 4" key="1">
    <citation type="journal article" date="2021" name="Nat. Plants">
        <title>The Taxus genome provides insights into paclitaxel biosynthesis.</title>
        <authorList>
            <person name="Xiong X."/>
            <person name="Gou J."/>
            <person name="Liao Q."/>
            <person name="Li Y."/>
            <person name="Zhou Q."/>
            <person name="Bi G."/>
            <person name="Li C."/>
            <person name="Du R."/>
            <person name="Wang X."/>
            <person name="Sun T."/>
            <person name="Guo L."/>
            <person name="Liang H."/>
            <person name="Lu P."/>
            <person name="Wu Y."/>
            <person name="Zhang Z."/>
            <person name="Ro D.K."/>
            <person name="Shang Y."/>
            <person name="Huang S."/>
            <person name="Yan J."/>
        </authorList>
    </citation>
    <scope>NUCLEOTIDE SEQUENCE [LARGE SCALE GENOMIC DNA]</scope>
    <source>
        <strain evidence="3">Ta-2019</strain>
    </source>
</reference>
<evidence type="ECO:0000256" key="1">
    <source>
        <dbReference type="ARBA" id="ARBA00008403"/>
    </source>
</evidence>
<feature type="region of interest" description="Disordered" evidence="2">
    <location>
        <begin position="1"/>
        <end position="173"/>
    </location>
</feature>
<dbReference type="Proteomes" id="UP000824469">
    <property type="component" value="Unassembled WGS sequence"/>
</dbReference>
<accession>A0AA38GBQ9</accession>
<dbReference type="OMA" id="YNYDQPA"/>
<evidence type="ECO:0000313" key="3">
    <source>
        <dbReference type="EMBL" id="KAH9320231.1"/>
    </source>
</evidence>
<dbReference type="GO" id="GO:0005829">
    <property type="term" value="C:cytosol"/>
    <property type="evidence" value="ECO:0007669"/>
    <property type="project" value="TreeGrafter"/>
</dbReference>
<feature type="compositionally biased region" description="Polar residues" evidence="2">
    <location>
        <begin position="42"/>
        <end position="58"/>
    </location>
</feature>
<dbReference type="GO" id="GO:0009414">
    <property type="term" value="P:response to water deprivation"/>
    <property type="evidence" value="ECO:0007669"/>
    <property type="project" value="TreeGrafter"/>
</dbReference>
<evidence type="ECO:0000256" key="2">
    <source>
        <dbReference type="SAM" id="MobiDB-lite"/>
    </source>
</evidence>
<comment type="caution">
    <text evidence="3">The sequence shown here is derived from an EMBL/GenBank/DDBJ whole genome shotgun (WGS) entry which is preliminary data.</text>
</comment>
<gene>
    <name evidence="3" type="ORF">KI387_022000</name>
</gene>
<dbReference type="EMBL" id="JAHRHJ020000004">
    <property type="protein sequence ID" value="KAH9320231.1"/>
    <property type="molecule type" value="Genomic_DNA"/>
</dbReference>
<dbReference type="Pfam" id="PF00257">
    <property type="entry name" value="Dehydrin"/>
    <property type="match status" value="1"/>
</dbReference>
<dbReference type="InterPro" id="IPR000167">
    <property type="entry name" value="Dehydrin"/>
</dbReference>
<dbReference type="GO" id="GO:0009631">
    <property type="term" value="P:cold acclimation"/>
    <property type="evidence" value="ECO:0007669"/>
    <property type="project" value="TreeGrafter"/>
</dbReference>
<protein>
    <recommendedName>
        <fullName evidence="5">Dehydrin 2</fullName>
    </recommendedName>
</protein>
<evidence type="ECO:0000313" key="4">
    <source>
        <dbReference type="Proteomes" id="UP000824469"/>
    </source>
</evidence>
<dbReference type="GO" id="GO:0009737">
    <property type="term" value="P:response to abscisic acid"/>
    <property type="evidence" value="ECO:0007669"/>
    <property type="project" value="TreeGrafter"/>
</dbReference>
<evidence type="ECO:0008006" key="5">
    <source>
        <dbReference type="Google" id="ProtNLM"/>
    </source>
</evidence>
<keyword evidence="4" id="KW-1185">Reference proteome</keyword>
<sequence>MADQHDRGLFGLFGKKHEEGSHEQPPPHIQQGYNYDQPAAPHTQQGYNYDQPAPHTQQGYNDYGYGDAGAGVGAGEVYHAPPPAGYNEEMYGVSQAHGKQGEEKSHGLLGKLHRTHSNSSSSSSSDEEDKEGGGRKKKGLKEKIKENLPLPGLHKSKKEGEMQMGEEKKHGLF</sequence>